<evidence type="ECO:0000256" key="1">
    <source>
        <dbReference type="ARBA" id="ARBA00022723"/>
    </source>
</evidence>
<accession>A0AAV5T899</accession>
<dbReference type="PANTHER" id="PTHR24403">
    <property type="entry name" value="ZINC FINGER PROTEIN"/>
    <property type="match status" value="1"/>
</dbReference>
<dbReference type="GO" id="GO:0005634">
    <property type="term" value="C:nucleus"/>
    <property type="evidence" value="ECO:0007669"/>
    <property type="project" value="TreeGrafter"/>
</dbReference>
<evidence type="ECO:0000313" key="9">
    <source>
        <dbReference type="Proteomes" id="UP001432027"/>
    </source>
</evidence>
<dbReference type="InterPro" id="IPR013087">
    <property type="entry name" value="Znf_C2H2_type"/>
</dbReference>
<feature type="domain" description="C2H2-type" evidence="7">
    <location>
        <begin position="31"/>
        <end position="58"/>
    </location>
</feature>
<feature type="domain" description="C2H2-type" evidence="7">
    <location>
        <begin position="140"/>
        <end position="168"/>
    </location>
</feature>
<organism evidence="8 9">
    <name type="scientific">Pristionchus entomophagus</name>
    <dbReference type="NCBI Taxonomy" id="358040"/>
    <lineage>
        <taxon>Eukaryota</taxon>
        <taxon>Metazoa</taxon>
        <taxon>Ecdysozoa</taxon>
        <taxon>Nematoda</taxon>
        <taxon>Chromadorea</taxon>
        <taxon>Rhabditida</taxon>
        <taxon>Rhabditina</taxon>
        <taxon>Diplogasteromorpha</taxon>
        <taxon>Diplogasteroidea</taxon>
        <taxon>Neodiplogasteridae</taxon>
        <taxon>Pristionchus</taxon>
    </lineage>
</organism>
<gene>
    <name evidence="8" type="ORF">PENTCL1PPCAC_10984</name>
</gene>
<dbReference type="EMBL" id="BTSX01000003">
    <property type="protein sequence ID" value="GMS88809.1"/>
    <property type="molecule type" value="Genomic_DNA"/>
</dbReference>
<reference evidence="8" key="1">
    <citation type="submission" date="2023-10" db="EMBL/GenBank/DDBJ databases">
        <title>Genome assembly of Pristionchus species.</title>
        <authorList>
            <person name="Yoshida K."/>
            <person name="Sommer R.J."/>
        </authorList>
    </citation>
    <scope>NUCLEOTIDE SEQUENCE</scope>
    <source>
        <strain evidence="8">RS0144</strain>
    </source>
</reference>
<dbReference type="Proteomes" id="UP001432027">
    <property type="component" value="Unassembled WGS sequence"/>
</dbReference>
<evidence type="ECO:0000256" key="3">
    <source>
        <dbReference type="ARBA" id="ARBA00022771"/>
    </source>
</evidence>
<dbReference type="InterPro" id="IPR050688">
    <property type="entry name" value="Zinc_finger/UBP_domain"/>
</dbReference>
<dbReference type="PROSITE" id="PS50157">
    <property type="entry name" value="ZINC_FINGER_C2H2_2"/>
    <property type="match status" value="3"/>
</dbReference>
<proteinExistence type="predicted"/>
<evidence type="ECO:0000256" key="4">
    <source>
        <dbReference type="ARBA" id="ARBA00022833"/>
    </source>
</evidence>
<dbReference type="Gene3D" id="3.30.160.60">
    <property type="entry name" value="Classic Zinc Finger"/>
    <property type="match status" value="2"/>
</dbReference>
<dbReference type="GO" id="GO:0045944">
    <property type="term" value="P:positive regulation of transcription by RNA polymerase II"/>
    <property type="evidence" value="ECO:0007669"/>
    <property type="project" value="TreeGrafter"/>
</dbReference>
<dbReference type="PANTHER" id="PTHR24403:SF67">
    <property type="entry name" value="FI01116P-RELATED"/>
    <property type="match status" value="1"/>
</dbReference>
<comment type="caution">
    <text evidence="8">The sequence shown here is derived from an EMBL/GenBank/DDBJ whole genome shotgun (WGS) entry which is preliminary data.</text>
</comment>
<evidence type="ECO:0000313" key="8">
    <source>
        <dbReference type="EMBL" id="GMS88809.1"/>
    </source>
</evidence>
<keyword evidence="2" id="KW-0677">Repeat</keyword>
<feature type="non-terminal residue" evidence="8">
    <location>
        <position position="1"/>
    </location>
</feature>
<keyword evidence="4" id="KW-0862">Zinc</keyword>
<feature type="region of interest" description="Disordered" evidence="6">
    <location>
        <begin position="223"/>
        <end position="243"/>
    </location>
</feature>
<evidence type="ECO:0000256" key="5">
    <source>
        <dbReference type="PROSITE-ProRule" id="PRU00042"/>
    </source>
</evidence>
<evidence type="ECO:0000256" key="2">
    <source>
        <dbReference type="ARBA" id="ARBA00022737"/>
    </source>
</evidence>
<dbReference type="SMART" id="SM00355">
    <property type="entry name" value="ZnF_C2H2"/>
    <property type="match status" value="4"/>
</dbReference>
<dbReference type="SUPFAM" id="SSF57667">
    <property type="entry name" value="beta-beta-alpha zinc fingers"/>
    <property type="match status" value="1"/>
</dbReference>
<keyword evidence="1" id="KW-0479">Metal-binding</keyword>
<dbReference type="AlphaFoldDB" id="A0AAV5T899"/>
<name>A0AAV5T899_9BILA</name>
<dbReference type="InterPro" id="IPR036236">
    <property type="entry name" value="Znf_C2H2_sf"/>
</dbReference>
<keyword evidence="9" id="KW-1185">Reference proteome</keyword>
<dbReference type="PROSITE" id="PS00028">
    <property type="entry name" value="ZINC_FINGER_C2H2_1"/>
    <property type="match status" value="3"/>
</dbReference>
<keyword evidence="3 5" id="KW-0863">Zinc-finger</keyword>
<evidence type="ECO:0000259" key="7">
    <source>
        <dbReference type="PROSITE" id="PS50157"/>
    </source>
</evidence>
<evidence type="ECO:0000256" key="6">
    <source>
        <dbReference type="SAM" id="MobiDB-lite"/>
    </source>
</evidence>
<sequence>NDHKCPHCWDQFESSPTLKNHLRDIHGLKPNECAMCGQKFDRLPELTTHKRNHCNIIPAEHRKSTLIAIPLFASSSLMEPKDEPIDVSHSGLNNNEISALAFVDDEMTFEEKFMKEVEKEESGRRRRVIPHVFGDDLSDHICSICNREFDSRPGLFKHIQVKHMKSRRRKTIKAHNVKQAGNKGVKCPHCPSVLSSIYLIIPHLHNVHNIHPFDYRLVERSSTRRDNKLNTGRRPATCRQQQG</sequence>
<dbReference type="Pfam" id="PF00096">
    <property type="entry name" value="zf-C2H2"/>
    <property type="match status" value="2"/>
</dbReference>
<protein>
    <recommendedName>
        <fullName evidence="7">C2H2-type domain-containing protein</fullName>
    </recommendedName>
</protein>
<feature type="domain" description="C2H2-type" evidence="7">
    <location>
        <begin position="3"/>
        <end position="26"/>
    </location>
</feature>
<dbReference type="GO" id="GO:0008270">
    <property type="term" value="F:zinc ion binding"/>
    <property type="evidence" value="ECO:0007669"/>
    <property type="project" value="UniProtKB-KW"/>
</dbReference>